<keyword evidence="3" id="KW-0349">Heme</keyword>
<dbReference type="Pfam" id="PF14537">
    <property type="entry name" value="Cytochrom_c3_2"/>
    <property type="match status" value="1"/>
</dbReference>
<organism evidence="8">
    <name type="scientific">marine sediment metagenome</name>
    <dbReference type="NCBI Taxonomy" id="412755"/>
    <lineage>
        <taxon>unclassified sequences</taxon>
        <taxon>metagenomes</taxon>
        <taxon>ecological metagenomes</taxon>
    </lineage>
</organism>
<dbReference type="AlphaFoldDB" id="A0A0F9EN51"/>
<evidence type="ECO:0000259" key="7">
    <source>
        <dbReference type="Pfam" id="PF14537"/>
    </source>
</evidence>
<evidence type="ECO:0000256" key="4">
    <source>
        <dbReference type="ARBA" id="ARBA00022723"/>
    </source>
</evidence>
<keyword evidence="5" id="KW-0249">Electron transport</keyword>
<dbReference type="InterPro" id="IPR036280">
    <property type="entry name" value="Multihaem_cyt_sf"/>
</dbReference>
<feature type="non-terminal residue" evidence="8">
    <location>
        <position position="1"/>
    </location>
</feature>
<keyword evidence="6" id="KW-0408">Iron</keyword>
<gene>
    <name evidence="8" type="ORF">LCGC14_2346560</name>
</gene>
<name>A0A0F9EN51_9ZZZZ</name>
<accession>A0A0F9EN51</accession>
<dbReference type="Gene3D" id="1.10.1130.10">
    <property type="entry name" value="Flavocytochrome C3, Chain A"/>
    <property type="match status" value="1"/>
</dbReference>
<comment type="subcellular location">
    <subcellularLocation>
        <location evidence="1">Cell envelope</location>
    </subcellularLocation>
</comment>
<evidence type="ECO:0000313" key="8">
    <source>
        <dbReference type="EMBL" id="KKL46340.1"/>
    </source>
</evidence>
<comment type="caution">
    <text evidence="8">The sequence shown here is derived from an EMBL/GenBank/DDBJ whole genome shotgun (WGS) entry which is preliminary data.</text>
</comment>
<sequence length="62" mass="7134">CLDCHRNVLVVGSHGLHIQEMGLDCKQCHRPHKWSVTEEQAKETCTTCHGYKSPEDFLRGRK</sequence>
<evidence type="ECO:0000256" key="3">
    <source>
        <dbReference type="ARBA" id="ARBA00022617"/>
    </source>
</evidence>
<protein>
    <recommendedName>
        <fullName evidence="7">Tetrahaem cytochrome domain-containing protein</fullName>
    </recommendedName>
</protein>
<dbReference type="GO" id="GO:0030313">
    <property type="term" value="C:cell envelope"/>
    <property type="evidence" value="ECO:0007669"/>
    <property type="project" value="UniProtKB-SubCell"/>
</dbReference>
<dbReference type="GO" id="GO:0046872">
    <property type="term" value="F:metal ion binding"/>
    <property type="evidence" value="ECO:0007669"/>
    <property type="project" value="UniProtKB-KW"/>
</dbReference>
<evidence type="ECO:0000256" key="6">
    <source>
        <dbReference type="ARBA" id="ARBA00023004"/>
    </source>
</evidence>
<proteinExistence type="predicted"/>
<evidence type="ECO:0000256" key="5">
    <source>
        <dbReference type="ARBA" id="ARBA00022982"/>
    </source>
</evidence>
<keyword evidence="4" id="KW-0479">Metal-binding</keyword>
<dbReference type="InterPro" id="IPR012286">
    <property type="entry name" value="Tetrahaem_cytochrome"/>
</dbReference>
<dbReference type="EMBL" id="LAZR01034068">
    <property type="protein sequence ID" value="KKL46340.1"/>
    <property type="molecule type" value="Genomic_DNA"/>
</dbReference>
<evidence type="ECO:0000256" key="2">
    <source>
        <dbReference type="ARBA" id="ARBA00022448"/>
    </source>
</evidence>
<feature type="domain" description="Tetrahaem cytochrome" evidence="7">
    <location>
        <begin position="19"/>
        <end position="52"/>
    </location>
</feature>
<dbReference type="SUPFAM" id="SSF48695">
    <property type="entry name" value="Multiheme cytochromes"/>
    <property type="match status" value="1"/>
</dbReference>
<keyword evidence="2" id="KW-0813">Transport</keyword>
<reference evidence="8" key="1">
    <citation type="journal article" date="2015" name="Nature">
        <title>Complex archaea that bridge the gap between prokaryotes and eukaryotes.</title>
        <authorList>
            <person name="Spang A."/>
            <person name="Saw J.H."/>
            <person name="Jorgensen S.L."/>
            <person name="Zaremba-Niedzwiedzka K."/>
            <person name="Martijn J."/>
            <person name="Lind A.E."/>
            <person name="van Eijk R."/>
            <person name="Schleper C."/>
            <person name="Guy L."/>
            <person name="Ettema T.J."/>
        </authorList>
    </citation>
    <scope>NUCLEOTIDE SEQUENCE</scope>
</reference>
<evidence type="ECO:0000256" key="1">
    <source>
        <dbReference type="ARBA" id="ARBA00004196"/>
    </source>
</evidence>